<proteinExistence type="predicted"/>
<dbReference type="InterPro" id="IPR013087">
    <property type="entry name" value="Znf_C2H2_type"/>
</dbReference>
<evidence type="ECO:0000256" key="7">
    <source>
        <dbReference type="ARBA" id="ARBA00023163"/>
    </source>
</evidence>
<comment type="subcellular location">
    <subcellularLocation>
        <location evidence="1">Nucleus</location>
    </subcellularLocation>
</comment>
<dbReference type="PROSITE" id="PS50157">
    <property type="entry name" value="ZINC_FINGER_C2H2_2"/>
    <property type="match status" value="3"/>
</dbReference>
<dbReference type="AlphaFoldDB" id="A0A5N5TBU6"/>
<keyword evidence="2" id="KW-0479">Metal-binding</keyword>
<dbReference type="PANTHER" id="PTHR45944:SF2">
    <property type="entry name" value="SCHNURRI, ISOFORM F"/>
    <property type="match status" value="1"/>
</dbReference>
<keyword evidence="8" id="KW-0539">Nucleus</keyword>
<feature type="region of interest" description="Disordered" evidence="10">
    <location>
        <begin position="19"/>
        <end position="59"/>
    </location>
</feature>
<keyword evidence="5" id="KW-0862">Zinc</keyword>
<evidence type="ECO:0000256" key="10">
    <source>
        <dbReference type="SAM" id="MobiDB-lite"/>
    </source>
</evidence>
<dbReference type="Proteomes" id="UP000326759">
    <property type="component" value="Unassembled WGS sequence"/>
</dbReference>
<feature type="compositionally biased region" description="Polar residues" evidence="10">
    <location>
        <begin position="586"/>
        <end position="596"/>
    </location>
</feature>
<dbReference type="PROSITE" id="PS00028">
    <property type="entry name" value="ZINC_FINGER_C2H2_1"/>
    <property type="match status" value="4"/>
</dbReference>
<feature type="compositionally biased region" description="Polar residues" evidence="10">
    <location>
        <begin position="684"/>
        <end position="696"/>
    </location>
</feature>
<dbReference type="OrthoDB" id="10042249at2759"/>
<sequence>NRTFISSALYHPSISLEEKPAHVSSTYSHSEFSRDSDPYPEMDLSTSKPDRNDDTTPIDLSIKRPSVITACNYQDSTSERDQTVRPSHLPIPKKIATEISKPKSPTAPTTPIRENAKDILSPVTESSLLLKSIYDTTYRVSSSNFEKNSQADPMKDTSCGPMLQTYLTERAVLDSTRKRYQYLHTSVEDQSLNNDQNFSIVYSSHQYSGSSAGTKSYTSSASYHSTSQALVVSSASGTACLVPITSNSYEAGPCYAVVSSSTSVSSSDKLANVSHTVATSQASVSQASKSFSTIPISQKSESQIVSSSSVATAITTSSKTSDARINRAGRKSGKAGSGSSLFNTSSPMPTSPANLTVINNCSGDTKTAAFIAPSGVMPSSHNNKLGSDDGKCKCNVCHKEFAKQGQLRLHINIHYIERPHRCESCGISFRTNGHLQKHKRSVSHFNKVNMNMTFGTPSTDNPRPFKCHDCKIAFRIYGHLAKHLRSKLHIMKLECLGKLPFGTYAEIERSGGNLNEIDTSDCENSLESLQLMASKLYEKEPAKLLAWQSQQQQAQQQKLGTERERTISNSSNNSEEYSLIDDQECGTPSSASTGKSNGEESGDEDDPPEVKTSDAPSISPSNSSFSPNVPPCEIGSGATEGLIGCPKCHKKFLDLKAYEVHHLNEHEKLNSNEVDDENVRPKFNESQGSPNTSSSPGIGVEASSRSPLSQQGNSGTMIDSHQEEDCQL</sequence>
<name>A0A5N5TBU6_9CRUS</name>
<keyword evidence="3" id="KW-0677">Repeat</keyword>
<evidence type="ECO:0000256" key="8">
    <source>
        <dbReference type="ARBA" id="ARBA00023242"/>
    </source>
</evidence>
<dbReference type="Pfam" id="PF00096">
    <property type="entry name" value="zf-C2H2"/>
    <property type="match status" value="2"/>
</dbReference>
<dbReference type="SUPFAM" id="SSF57667">
    <property type="entry name" value="beta-beta-alpha zinc fingers"/>
    <property type="match status" value="2"/>
</dbReference>
<organism evidence="12 13">
    <name type="scientific">Armadillidium nasatum</name>
    <dbReference type="NCBI Taxonomy" id="96803"/>
    <lineage>
        <taxon>Eukaryota</taxon>
        <taxon>Metazoa</taxon>
        <taxon>Ecdysozoa</taxon>
        <taxon>Arthropoda</taxon>
        <taxon>Crustacea</taxon>
        <taxon>Multicrustacea</taxon>
        <taxon>Malacostraca</taxon>
        <taxon>Eumalacostraca</taxon>
        <taxon>Peracarida</taxon>
        <taxon>Isopoda</taxon>
        <taxon>Oniscidea</taxon>
        <taxon>Crinocheta</taxon>
        <taxon>Armadillidiidae</taxon>
        <taxon>Armadillidium</taxon>
    </lineage>
</organism>
<feature type="non-terminal residue" evidence="12">
    <location>
        <position position="1"/>
    </location>
</feature>
<feature type="region of interest" description="Disordered" evidence="10">
    <location>
        <begin position="316"/>
        <end position="349"/>
    </location>
</feature>
<keyword evidence="7" id="KW-0804">Transcription</keyword>
<keyword evidence="6" id="KW-0805">Transcription regulation</keyword>
<keyword evidence="4 9" id="KW-0863">Zinc-finger</keyword>
<gene>
    <name evidence="12" type="primary">E4F1</name>
    <name evidence="12" type="ORF">Anas_11891</name>
</gene>
<feature type="region of interest" description="Disordered" evidence="10">
    <location>
        <begin position="555"/>
        <end position="630"/>
    </location>
</feature>
<evidence type="ECO:0000256" key="5">
    <source>
        <dbReference type="ARBA" id="ARBA00022833"/>
    </source>
</evidence>
<feature type="compositionally biased region" description="Polar residues" evidence="10">
    <location>
        <begin position="703"/>
        <end position="719"/>
    </location>
</feature>
<dbReference type="InterPro" id="IPR036236">
    <property type="entry name" value="Znf_C2H2_sf"/>
</dbReference>
<evidence type="ECO:0000256" key="2">
    <source>
        <dbReference type="ARBA" id="ARBA00022723"/>
    </source>
</evidence>
<dbReference type="Gene3D" id="3.30.160.60">
    <property type="entry name" value="Classic Zinc Finger"/>
    <property type="match status" value="1"/>
</dbReference>
<dbReference type="GO" id="GO:0000981">
    <property type="term" value="F:DNA-binding transcription factor activity, RNA polymerase II-specific"/>
    <property type="evidence" value="ECO:0007669"/>
    <property type="project" value="TreeGrafter"/>
</dbReference>
<evidence type="ECO:0000313" key="12">
    <source>
        <dbReference type="EMBL" id="KAB7504106.1"/>
    </source>
</evidence>
<feature type="domain" description="C2H2-type" evidence="11">
    <location>
        <begin position="465"/>
        <end position="494"/>
    </location>
</feature>
<protein>
    <submittedName>
        <fullName evidence="12">Transcription factor E4F1</fullName>
    </submittedName>
</protein>
<accession>A0A5N5TBU6</accession>
<evidence type="ECO:0000256" key="4">
    <source>
        <dbReference type="ARBA" id="ARBA00022771"/>
    </source>
</evidence>
<feature type="domain" description="C2H2-type" evidence="11">
    <location>
        <begin position="420"/>
        <end position="449"/>
    </location>
</feature>
<comment type="caution">
    <text evidence="12">The sequence shown here is derived from an EMBL/GenBank/DDBJ whole genome shotgun (WGS) entry which is preliminary data.</text>
</comment>
<evidence type="ECO:0000259" key="11">
    <source>
        <dbReference type="PROSITE" id="PS50157"/>
    </source>
</evidence>
<evidence type="ECO:0000256" key="3">
    <source>
        <dbReference type="ARBA" id="ARBA00022737"/>
    </source>
</evidence>
<dbReference type="InterPro" id="IPR051969">
    <property type="entry name" value="Zinc-finger_DNA-bd_regulators"/>
</dbReference>
<evidence type="ECO:0000256" key="9">
    <source>
        <dbReference type="PROSITE-ProRule" id="PRU00042"/>
    </source>
</evidence>
<dbReference type="GO" id="GO:0008270">
    <property type="term" value="F:zinc ion binding"/>
    <property type="evidence" value="ECO:0007669"/>
    <property type="project" value="UniProtKB-KW"/>
</dbReference>
<dbReference type="FunFam" id="3.30.160.60:FF:000100">
    <property type="entry name" value="Zinc finger 45-like"/>
    <property type="match status" value="1"/>
</dbReference>
<feature type="domain" description="C2H2-type" evidence="11">
    <location>
        <begin position="392"/>
        <end position="419"/>
    </location>
</feature>
<dbReference type="EMBL" id="SEYY01003751">
    <property type="protein sequence ID" value="KAB7504106.1"/>
    <property type="molecule type" value="Genomic_DNA"/>
</dbReference>
<evidence type="ECO:0000256" key="1">
    <source>
        <dbReference type="ARBA" id="ARBA00004123"/>
    </source>
</evidence>
<evidence type="ECO:0000256" key="6">
    <source>
        <dbReference type="ARBA" id="ARBA00023015"/>
    </source>
</evidence>
<dbReference type="GO" id="GO:0000978">
    <property type="term" value="F:RNA polymerase II cis-regulatory region sequence-specific DNA binding"/>
    <property type="evidence" value="ECO:0007669"/>
    <property type="project" value="TreeGrafter"/>
</dbReference>
<evidence type="ECO:0000313" key="13">
    <source>
        <dbReference type="Proteomes" id="UP000326759"/>
    </source>
</evidence>
<feature type="region of interest" description="Disordered" evidence="10">
    <location>
        <begin position="668"/>
        <end position="728"/>
    </location>
</feature>
<keyword evidence="13" id="KW-1185">Reference proteome</keyword>
<reference evidence="12 13" key="1">
    <citation type="journal article" date="2019" name="PLoS Biol.">
        <title>Sex chromosomes control vertical transmission of feminizing Wolbachia symbionts in an isopod.</title>
        <authorList>
            <person name="Becking T."/>
            <person name="Chebbi M.A."/>
            <person name="Giraud I."/>
            <person name="Moumen B."/>
            <person name="Laverre T."/>
            <person name="Caubet Y."/>
            <person name="Peccoud J."/>
            <person name="Gilbert C."/>
            <person name="Cordaux R."/>
        </authorList>
    </citation>
    <scope>NUCLEOTIDE SEQUENCE [LARGE SCALE GENOMIC DNA]</scope>
    <source>
        <strain evidence="12">ANa2</strain>
        <tissue evidence="12">Whole body excluding digestive tract and cuticle</tissue>
    </source>
</reference>
<dbReference type="GO" id="GO:0005634">
    <property type="term" value="C:nucleus"/>
    <property type="evidence" value="ECO:0007669"/>
    <property type="project" value="UniProtKB-SubCell"/>
</dbReference>
<dbReference type="SMART" id="SM00355">
    <property type="entry name" value="ZnF_C2H2"/>
    <property type="match status" value="4"/>
</dbReference>
<feature type="compositionally biased region" description="Low complexity" evidence="10">
    <location>
        <begin position="613"/>
        <end position="627"/>
    </location>
</feature>
<dbReference type="PANTHER" id="PTHR45944">
    <property type="entry name" value="SCHNURRI, ISOFORM F"/>
    <property type="match status" value="1"/>
</dbReference>